<evidence type="ECO:0000256" key="1">
    <source>
        <dbReference type="SAM" id="SignalP"/>
    </source>
</evidence>
<dbReference type="Proteomes" id="UP000269396">
    <property type="component" value="Unassembled WGS sequence"/>
</dbReference>
<evidence type="ECO:0008006" key="4">
    <source>
        <dbReference type="Google" id="ProtNLM"/>
    </source>
</evidence>
<organism evidence="2 3">
    <name type="scientific">Schistosoma mattheei</name>
    <dbReference type="NCBI Taxonomy" id="31246"/>
    <lineage>
        <taxon>Eukaryota</taxon>
        <taxon>Metazoa</taxon>
        <taxon>Spiralia</taxon>
        <taxon>Lophotrochozoa</taxon>
        <taxon>Platyhelminthes</taxon>
        <taxon>Trematoda</taxon>
        <taxon>Digenea</taxon>
        <taxon>Strigeidida</taxon>
        <taxon>Schistosomatoidea</taxon>
        <taxon>Schistosomatidae</taxon>
        <taxon>Schistosoma</taxon>
    </lineage>
</organism>
<reference evidence="2 3" key="1">
    <citation type="submission" date="2018-11" db="EMBL/GenBank/DDBJ databases">
        <authorList>
            <consortium name="Pathogen Informatics"/>
        </authorList>
    </citation>
    <scope>NUCLEOTIDE SEQUENCE [LARGE SCALE GENOMIC DNA]</scope>
    <source>
        <strain>Denwood</strain>
        <strain evidence="3">Zambia</strain>
    </source>
</reference>
<keyword evidence="3" id="KW-1185">Reference proteome</keyword>
<evidence type="ECO:0000313" key="3">
    <source>
        <dbReference type="Proteomes" id="UP000269396"/>
    </source>
</evidence>
<accession>A0A3P8E7E5</accession>
<evidence type="ECO:0000313" key="2">
    <source>
        <dbReference type="EMBL" id="VDP40075.1"/>
    </source>
</evidence>
<name>A0A3P8E7E5_9TREM</name>
<dbReference type="EMBL" id="UZAL01028302">
    <property type="protein sequence ID" value="VDP40075.1"/>
    <property type="molecule type" value="Genomic_DNA"/>
</dbReference>
<gene>
    <name evidence="2" type="ORF">SMTD_LOCUS7550</name>
</gene>
<feature type="chain" id="PRO_5018183620" description="Secreted protein" evidence="1">
    <location>
        <begin position="32"/>
        <end position="62"/>
    </location>
</feature>
<sequence length="62" mass="6520">MLDDSGKSPPLATSLHFPLLLLFVISASSESCPLFRPWLEESLSTTFSPSTISSSSSSSVSG</sequence>
<proteinExistence type="predicted"/>
<feature type="signal peptide" evidence="1">
    <location>
        <begin position="1"/>
        <end position="31"/>
    </location>
</feature>
<keyword evidence="1" id="KW-0732">Signal</keyword>
<dbReference type="AlphaFoldDB" id="A0A3P8E7E5"/>
<protein>
    <recommendedName>
        <fullName evidence="4">Secreted protein</fullName>
    </recommendedName>
</protein>